<evidence type="ECO:0000313" key="4">
    <source>
        <dbReference type="Proteomes" id="UP000184442"/>
    </source>
</evidence>
<protein>
    <submittedName>
        <fullName evidence="3">HDIG domain-containing protein</fullName>
    </submittedName>
</protein>
<dbReference type="SUPFAM" id="SSF109604">
    <property type="entry name" value="HD-domain/PDEase-like"/>
    <property type="match status" value="1"/>
</dbReference>
<dbReference type="PANTHER" id="PTHR47545:SF2">
    <property type="entry name" value="CC-ADDING TRNA NUCLEOTIDYLTRANSFERASE"/>
    <property type="match status" value="1"/>
</dbReference>
<dbReference type="InterPro" id="IPR003607">
    <property type="entry name" value="HD/PDEase_dom"/>
</dbReference>
<dbReference type="STRING" id="1122184.SAMN02745176_01159"/>
<evidence type="ECO:0000313" key="3">
    <source>
        <dbReference type="EMBL" id="SHI73796.1"/>
    </source>
</evidence>
<dbReference type="PANTHER" id="PTHR47545">
    <property type="entry name" value="MULTIFUNCTIONAL CCA PROTEIN"/>
    <property type="match status" value="1"/>
</dbReference>
<reference evidence="3 4" key="1">
    <citation type="submission" date="2016-11" db="EMBL/GenBank/DDBJ databases">
        <authorList>
            <person name="Jaros S."/>
            <person name="Januszkiewicz K."/>
            <person name="Wedrychowicz H."/>
        </authorList>
    </citation>
    <scope>NUCLEOTIDE SEQUENCE [LARGE SCALE GENOMIC DNA]</scope>
    <source>
        <strain evidence="3 4">DSM 19022</strain>
    </source>
</reference>
<sequence>MYIAWEIFKMLEEHLLLDDKPSKFLSYEAEEAGYFDRHPFTMLKKLKDIPQSPEHHPEGNVWNHTLLVVDEAAKRKDESEDKRAFMWAALLHDIGKAPATRMKKGRIVAYDHDKMGAKMAVEFLEALTDDRELIGKVSKLVRWHMQILFVVKDLPFADLENMMKQVSYKEVALLGICDRLGRGELTQERIQKEKETVELFVRKCEERLRYSGCSCME</sequence>
<dbReference type="GO" id="GO:0000166">
    <property type="term" value="F:nucleotide binding"/>
    <property type="evidence" value="ECO:0007669"/>
    <property type="project" value="UniProtKB-KW"/>
</dbReference>
<dbReference type="CDD" id="cd00077">
    <property type="entry name" value="HDc"/>
    <property type="match status" value="1"/>
</dbReference>
<evidence type="ECO:0000256" key="1">
    <source>
        <dbReference type="ARBA" id="ARBA00022741"/>
    </source>
</evidence>
<dbReference type="AlphaFoldDB" id="A0A1M6DKK8"/>
<dbReference type="Pfam" id="PF01966">
    <property type="entry name" value="HD"/>
    <property type="match status" value="1"/>
</dbReference>
<gene>
    <name evidence="3" type="ORF">SAMN02745176_01159</name>
</gene>
<dbReference type="Gene3D" id="1.10.3090.10">
    <property type="entry name" value="cca-adding enzyme, domain 2"/>
    <property type="match status" value="1"/>
</dbReference>
<proteinExistence type="predicted"/>
<organism evidence="3 4">
    <name type="scientific">Lutispora thermophila DSM 19022</name>
    <dbReference type="NCBI Taxonomy" id="1122184"/>
    <lineage>
        <taxon>Bacteria</taxon>
        <taxon>Bacillati</taxon>
        <taxon>Bacillota</taxon>
        <taxon>Clostridia</taxon>
        <taxon>Lutisporales</taxon>
        <taxon>Lutisporaceae</taxon>
        <taxon>Lutispora</taxon>
    </lineage>
</organism>
<dbReference type="InterPro" id="IPR006674">
    <property type="entry name" value="HD_domain"/>
</dbReference>
<name>A0A1M6DKK8_9FIRM</name>
<dbReference type="NCBIfam" id="TIGR00277">
    <property type="entry name" value="HDIG"/>
    <property type="match status" value="1"/>
</dbReference>
<evidence type="ECO:0000259" key="2">
    <source>
        <dbReference type="Pfam" id="PF01966"/>
    </source>
</evidence>
<feature type="domain" description="HD" evidence="2">
    <location>
        <begin position="61"/>
        <end position="145"/>
    </location>
</feature>
<keyword evidence="1" id="KW-0547">Nucleotide-binding</keyword>
<keyword evidence="4" id="KW-1185">Reference proteome</keyword>
<dbReference type="InterPro" id="IPR050124">
    <property type="entry name" value="tRNA_CCA-adding_enzyme"/>
</dbReference>
<accession>A0A1M6DKK8</accession>
<dbReference type="Proteomes" id="UP000184442">
    <property type="component" value="Unassembled WGS sequence"/>
</dbReference>
<dbReference type="EMBL" id="FQZS01000007">
    <property type="protein sequence ID" value="SHI73796.1"/>
    <property type="molecule type" value="Genomic_DNA"/>
</dbReference>
<dbReference type="InterPro" id="IPR006675">
    <property type="entry name" value="HDIG_dom"/>
</dbReference>